<accession>A0ABU0TEI9</accession>
<reference evidence="4 5" key="1">
    <citation type="submission" date="2023-07" db="EMBL/GenBank/DDBJ databases">
        <title>Functional and genomic diversity of the sorghum phyllosphere microbiome.</title>
        <authorList>
            <person name="Shade A."/>
        </authorList>
    </citation>
    <scope>NUCLEOTIDE SEQUENCE [LARGE SCALE GENOMIC DNA]</scope>
    <source>
        <strain evidence="4 5">SORGH_AS_1064</strain>
    </source>
</reference>
<gene>
    <name evidence="4" type="ORF">QE404_000631</name>
</gene>
<evidence type="ECO:0000256" key="1">
    <source>
        <dbReference type="ARBA" id="ARBA00022741"/>
    </source>
</evidence>
<dbReference type="InterPro" id="IPR020459">
    <property type="entry name" value="AMP-binding"/>
</dbReference>
<dbReference type="RefSeq" id="WP_307446345.1">
    <property type="nucleotide sequence ID" value="NZ_JAUTAL010000001.1"/>
</dbReference>
<dbReference type="InterPro" id="IPR042099">
    <property type="entry name" value="ANL_N_sf"/>
</dbReference>
<organism evidence="4 5">
    <name type="scientific">Chryseobacterium camelliae</name>
    <dbReference type="NCBI Taxonomy" id="1265445"/>
    <lineage>
        <taxon>Bacteria</taxon>
        <taxon>Pseudomonadati</taxon>
        <taxon>Bacteroidota</taxon>
        <taxon>Flavobacteriia</taxon>
        <taxon>Flavobacteriales</taxon>
        <taxon>Weeksellaceae</taxon>
        <taxon>Chryseobacterium group</taxon>
        <taxon>Chryseobacterium</taxon>
    </lineage>
</organism>
<name>A0ABU0TEI9_9FLAO</name>
<keyword evidence="5" id="KW-1185">Reference proteome</keyword>
<dbReference type="Pfam" id="PF23562">
    <property type="entry name" value="AMP-binding_C_3"/>
    <property type="match status" value="1"/>
</dbReference>
<dbReference type="SUPFAM" id="SSF56801">
    <property type="entry name" value="Acetyl-CoA synthetase-like"/>
    <property type="match status" value="1"/>
</dbReference>
<comment type="caution">
    <text evidence="4">The sequence shown here is derived from an EMBL/GenBank/DDBJ whole genome shotgun (WGS) entry which is preliminary data.</text>
</comment>
<dbReference type="EC" id="6.2.1.3" evidence="4"/>
<keyword evidence="1" id="KW-0547">Nucleotide-binding</keyword>
<evidence type="ECO:0000313" key="4">
    <source>
        <dbReference type="EMBL" id="MDQ1095484.1"/>
    </source>
</evidence>
<dbReference type="InterPro" id="IPR020845">
    <property type="entry name" value="AMP-binding_CS"/>
</dbReference>
<sequence>MTIKRLFDIPHYALEKLPKTDMFVTKYNGEWKKTSTQQFVSEGNKISRGLLKLGIKPGDKIALITTNSRTEWAIMDLGLSQIGVVSVPVYPNISPEDYEFIFNNAEIKYCFVSDKDLLKKVVKVKNNIPSLQGIFTFDNITGAANWREVLDLGEDDSTQIEVEDLSNSIHAEDLATIIYTSGTTGRPKGVMLTHHNIVSNVLGSVPRIPKKKSLDYKDTRVLSFLPICHIFERMLFYLFQYNGFSIYFAESIDKMGENVKEVKPHYMSVVPRLVEKVYDKIYNTGASSGGLKSKIFFWALDLLSKKKEISKPSGIQQLIADKLVFSKWREGLGGEIITLVSGSAALSTRLNLLFQNAGIPILEGYGLTETSPVISVNSFEKMKIGTVGLPLDNLSVKIQEDGEITVKGPSVFKGYFKNEQMTKEAFTDDGYFRTGDIGNIDSDGFLQITDRKKEMFKTSGGKYIAPQTIENLAKASKFIEQIMVVGDGEKMPCALIQPDFEFAKTWAMRNNLSIGSTPQEIASSQELKDRIEKEIHKTNEHLGNWEQIKKIELTPEIWTVESGLLTPTLKLKRKAVKEKFIDLYTKMYGHHE</sequence>
<dbReference type="Proteomes" id="UP001225072">
    <property type="component" value="Unassembled WGS sequence"/>
</dbReference>
<dbReference type="EMBL" id="JAUTAL010000001">
    <property type="protein sequence ID" value="MDQ1095484.1"/>
    <property type="molecule type" value="Genomic_DNA"/>
</dbReference>
<keyword evidence="4" id="KW-0436">Ligase</keyword>
<dbReference type="Pfam" id="PF00501">
    <property type="entry name" value="AMP-binding"/>
    <property type="match status" value="1"/>
</dbReference>
<dbReference type="Gene3D" id="3.40.50.12780">
    <property type="entry name" value="N-terminal domain of ligase-like"/>
    <property type="match status" value="1"/>
</dbReference>
<keyword evidence="2" id="KW-0067">ATP-binding</keyword>
<dbReference type="InterPro" id="IPR000873">
    <property type="entry name" value="AMP-dep_synth/lig_dom"/>
</dbReference>
<dbReference type="CDD" id="cd05907">
    <property type="entry name" value="VL_LC_FACS_like"/>
    <property type="match status" value="1"/>
</dbReference>
<dbReference type="PANTHER" id="PTHR43272:SF33">
    <property type="entry name" value="AMP-BINDING DOMAIN-CONTAINING PROTEIN-RELATED"/>
    <property type="match status" value="1"/>
</dbReference>
<evidence type="ECO:0000256" key="2">
    <source>
        <dbReference type="ARBA" id="ARBA00022840"/>
    </source>
</evidence>
<feature type="domain" description="AMP-dependent synthetase/ligase" evidence="3">
    <location>
        <begin position="25"/>
        <end position="416"/>
    </location>
</feature>
<evidence type="ECO:0000259" key="3">
    <source>
        <dbReference type="Pfam" id="PF00501"/>
    </source>
</evidence>
<evidence type="ECO:0000313" key="5">
    <source>
        <dbReference type="Proteomes" id="UP001225072"/>
    </source>
</evidence>
<dbReference type="PRINTS" id="PR00154">
    <property type="entry name" value="AMPBINDING"/>
</dbReference>
<proteinExistence type="predicted"/>
<dbReference type="GO" id="GO:0004467">
    <property type="term" value="F:long-chain fatty acid-CoA ligase activity"/>
    <property type="evidence" value="ECO:0007669"/>
    <property type="project" value="UniProtKB-EC"/>
</dbReference>
<protein>
    <submittedName>
        <fullName evidence="4">Long-chain acyl-CoA synthetase</fullName>
        <ecNumber evidence="4">6.2.1.3</ecNumber>
    </submittedName>
</protein>
<dbReference type="PROSITE" id="PS00455">
    <property type="entry name" value="AMP_BINDING"/>
    <property type="match status" value="1"/>
</dbReference>
<dbReference type="PANTHER" id="PTHR43272">
    <property type="entry name" value="LONG-CHAIN-FATTY-ACID--COA LIGASE"/>
    <property type="match status" value="1"/>
</dbReference>